<gene>
    <name evidence="4" type="ORF">BSI_12110</name>
</gene>
<evidence type="ECO:0000313" key="4">
    <source>
        <dbReference type="EMBL" id="ELS62132.1"/>
    </source>
</evidence>
<sequence>MVTIPYSIGEFANIIGVTTSTLRYYEKEGLLTPHRNENNIREFTDHDIGWVRFLLHLKDSGMSMTELKQYTTWRAMGDETIHDRMHLLEKRKHFVELEIQALQQNLHVLNRKIEFYKDQIKGDQYEFVLYPNEEGKP</sequence>
<dbReference type="InterPro" id="IPR000551">
    <property type="entry name" value="MerR-type_HTH_dom"/>
</dbReference>
<dbReference type="InterPro" id="IPR047057">
    <property type="entry name" value="MerR_fam"/>
</dbReference>
<accession>A0A9W5PDU6</accession>
<dbReference type="GO" id="GO:0003677">
    <property type="term" value="F:DNA binding"/>
    <property type="evidence" value="ECO:0007669"/>
    <property type="project" value="UniProtKB-KW"/>
</dbReference>
<dbReference type="InterPro" id="IPR009061">
    <property type="entry name" value="DNA-bd_dom_put_sf"/>
</dbReference>
<organism evidence="4 5">
    <name type="scientific">Bacillus inaquosorum KCTC 13429</name>
    <dbReference type="NCBI Taxonomy" id="1236548"/>
    <lineage>
        <taxon>Bacteria</taxon>
        <taxon>Bacillati</taxon>
        <taxon>Bacillota</taxon>
        <taxon>Bacilli</taxon>
        <taxon>Bacillales</taxon>
        <taxon>Bacillaceae</taxon>
        <taxon>Bacillus</taxon>
    </lineage>
</organism>
<dbReference type="GO" id="GO:0003700">
    <property type="term" value="F:DNA-binding transcription factor activity"/>
    <property type="evidence" value="ECO:0007669"/>
    <property type="project" value="InterPro"/>
</dbReference>
<dbReference type="PROSITE" id="PS50937">
    <property type="entry name" value="HTH_MERR_2"/>
    <property type="match status" value="1"/>
</dbReference>
<feature type="domain" description="HTH merR-type" evidence="3">
    <location>
        <begin position="5"/>
        <end position="73"/>
    </location>
</feature>
<protein>
    <recommendedName>
        <fullName evidence="3">HTH merR-type domain-containing protein</fullName>
    </recommendedName>
</protein>
<dbReference type="Pfam" id="PF13411">
    <property type="entry name" value="MerR_1"/>
    <property type="match status" value="1"/>
</dbReference>
<dbReference type="EMBL" id="AMXN01000002">
    <property type="protein sequence ID" value="ELS62132.1"/>
    <property type="molecule type" value="Genomic_DNA"/>
</dbReference>
<feature type="coiled-coil region" evidence="2">
    <location>
        <begin position="85"/>
        <end position="119"/>
    </location>
</feature>
<evidence type="ECO:0000256" key="2">
    <source>
        <dbReference type="SAM" id="Coils"/>
    </source>
</evidence>
<dbReference type="PRINTS" id="PR00040">
    <property type="entry name" value="HTHMERR"/>
</dbReference>
<dbReference type="PANTHER" id="PTHR30204">
    <property type="entry name" value="REDOX-CYCLING DRUG-SENSING TRANSCRIPTIONAL ACTIVATOR SOXR"/>
    <property type="match status" value="1"/>
</dbReference>
<evidence type="ECO:0000256" key="1">
    <source>
        <dbReference type="ARBA" id="ARBA00023125"/>
    </source>
</evidence>
<dbReference type="SMART" id="SM00422">
    <property type="entry name" value="HTH_MERR"/>
    <property type="match status" value="1"/>
</dbReference>
<evidence type="ECO:0000313" key="5">
    <source>
        <dbReference type="Proteomes" id="UP000011182"/>
    </source>
</evidence>
<reference evidence="4 5" key="1">
    <citation type="journal article" date="2014" name="Syst. Appl. Microbiol.">
        <title>Genomic insights into the taxonomic status of the three subspecies of Bacillus subtilis.</title>
        <authorList>
            <person name="Yi H."/>
            <person name="Chun J."/>
            <person name="Cha C.J."/>
        </authorList>
    </citation>
    <scope>NUCLEOTIDE SEQUENCE [LARGE SCALE GENOMIC DNA]</scope>
    <source>
        <strain evidence="4 5">KCTC 13429</strain>
    </source>
</reference>
<keyword evidence="1" id="KW-0238">DNA-binding</keyword>
<dbReference type="CDD" id="cd01109">
    <property type="entry name" value="HTH_YyaN"/>
    <property type="match status" value="1"/>
</dbReference>
<dbReference type="Proteomes" id="UP000011182">
    <property type="component" value="Unassembled WGS sequence"/>
</dbReference>
<keyword evidence="5" id="KW-1185">Reference proteome</keyword>
<dbReference type="Gene3D" id="1.10.1660.10">
    <property type="match status" value="1"/>
</dbReference>
<dbReference type="SUPFAM" id="SSF46955">
    <property type="entry name" value="Putative DNA-binding domain"/>
    <property type="match status" value="1"/>
</dbReference>
<evidence type="ECO:0000259" key="3">
    <source>
        <dbReference type="PROSITE" id="PS50937"/>
    </source>
</evidence>
<dbReference type="RefSeq" id="WP_003237296.1">
    <property type="nucleotide sequence ID" value="NZ_AMXN01000002.1"/>
</dbReference>
<keyword evidence="2" id="KW-0175">Coiled coil</keyword>
<dbReference type="PANTHER" id="PTHR30204:SF98">
    <property type="entry name" value="HTH-TYPE TRANSCRIPTIONAL REGULATOR ADHR"/>
    <property type="match status" value="1"/>
</dbReference>
<name>A0A9W5PDU6_9BACI</name>
<dbReference type="AlphaFoldDB" id="A0A9W5PDU6"/>
<proteinExistence type="predicted"/>
<dbReference type="PROSITE" id="PS00552">
    <property type="entry name" value="HTH_MERR_1"/>
    <property type="match status" value="1"/>
</dbReference>
<comment type="caution">
    <text evidence="4">The sequence shown here is derived from an EMBL/GenBank/DDBJ whole genome shotgun (WGS) entry which is preliminary data.</text>
</comment>